<accession>A0A975K681</accession>
<dbReference type="Proteomes" id="UP000681425">
    <property type="component" value="Chromosome"/>
</dbReference>
<sequence length="188" mass="20810">MPPTLPVCSSQSPIPDEVQFGYVGWPEEDCVKHTGWVAATEFIRHPSMVGSAFPATARMVRHMLAPINWSDIRLFVEYGPGSGRFTFAILERLHSDAKLLAVETGEAFVTKLRQKCKDPRLIPVEGSARDVRRHLSDKGLGQADCILSGLPFSMLDKDEAEMIMFETRMALKPKGLCLSSEHLAQLAA</sequence>
<dbReference type="GO" id="GO:0008168">
    <property type="term" value="F:methyltransferase activity"/>
    <property type="evidence" value="ECO:0007669"/>
    <property type="project" value="UniProtKB-KW"/>
</dbReference>
<dbReference type="KEGG" id="spph:KFK14_19175"/>
<dbReference type="AlphaFoldDB" id="A0A975K681"/>
<feature type="domain" description="Methyltransferase" evidence="1">
    <location>
        <begin position="76"/>
        <end position="175"/>
    </location>
</feature>
<name>A0A975K681_9SPHN</name>
<dbReference type="EMBL" id="CP073910">
    <property type="protein sequence ID" value="QUT05104.1"/>
    <property type="molecule type" value="Genomic_DNA"/>
</dbReference>
<dbReference type="Gene3D" id="3.40.50.150">
    <property type="entry name" value="Vaccinia Virus protein VP39"/>
    <property type="match status" value="1"/>
</dbReference>
<dbReference type="GO" id="GO:0032259">
    <property type="term" value="P:methylation"/>
    <property type="evidence" value="ECO:0007669"/>
    <property type="project" value="UniProtKB-KW"/>
</dbReference>
<protein>
    <submittedName>
        <fullName evidence="2">Methyltransferase domain-containing protein</fullName>
    </submittedName>
</protein>
<evidence type="ECO:0000259" key="1">
    <source>
        <dbReference type="Pfam" id="PF13649"/>
    </source>
</evidence>
<evidence type="ECO:0000313" key="3">
    <source>
        <dbReference type="Proteomes" id="UP000681425"/>
    </source>
</evidence>
<reference evidence="2" key="1">
    <citation type="submission" date="2021-04" db="EMBL/GenBank/DDBJ databases">
        <title>Isolation of p-tert-butylphenol degrading bacteria Sphingobium phenoxybenzoativorans Tas13 from active sludge.</title>
        <authorList>
            <person name="Li Y."/>
        </authorList>
    </citation>
    <scope>NUCLEOTIDE SEQUENCE</scope>
    <source>
        <strain evidence="2">Tas13</strain>
    </source>
</reference>
<evidence type="ECO:0000313" key="2">
    <source>
        <dbReference type="EMBL" id="QUT05104.1"/>
    </source>
</evidence>
<gene>
    <name evidence="2" type="ORF">KFK14_19175</name>
</gene>
<proteinExistence type="predicted"/>
<dbReference type="InterPro" id="IPR029063">
    <property type="entry name" value="SAM-dependent_MTases_sf"/>
</dbReference>
<keyword evidence="2" id="KW-0489">Methyltransferase</keyword>
<keyword evidence="2" id="KW-0808">Transferase</keyword>
<dbReference type="Pfam" id="PF13649">
    <property type="entry name" value="Methyltransf_25"/>
    <property type="match status" value="1"/>
</dbReference>
<dbReference type="InterPro" id="IPR041698">
    <property type="entry name" value="Methyltransf_25"/>
</dbReference>
<keyword evidence="3" id="KW-1185">Reference proteome</keyword>
<organism evidence="2 3">
    <name type="scientific">Sphingobium phenoxybenzoativorans</name>
    <dbReference type="NCBI Taxonomy" id="1592790"/>
    <lineage>
        <taxon>Bacteria</taxon>
        <taxon>Pseudomonadati</taxon>
        <taxon>Pseudomonadota</taxon>
        <taxon>Alphaproteobacteria</taxon>
        <taxon>Sphingomonadales</taxon>
        <taxon>Sphingomonadaceae</taxon>
        <taxon>Sphingobium</taxon>
    </lineage>
</organism>
<dbReference type="SUPFAM" id="SSF53335">
    <property type="entry name" value="S-adenosyl-L-methionine-dependent methyltransferases"/>
    <property type="match status" value="1"/>
</dbReference>